<evidence type="ECO:0000256" key="2">
    <source>
        <dbReference type="SAM" id="SignalP"/>
    </source>
</evidence>
<dbReference type="EMBL" id="JASCZI010241973">
    <property type="protein sequence ID" value="MED6208774.1"/>
    <property type="molecule type" value="Genomic_DNA"/>
</dbReference>
<feature type="chain" id="PRO_5046747960" evidence="2">
    <location>
        <begin position="21"/>
        <end position="80"/>
    </location>
</feature>
<evidence type="ECO:0000313" key="3">
    <source>
        <dbReference type="EMBL" id="MED6208774.1"/>
    </source>
</evidence>
<gene>
    <name evidence="3" type="ORF">PIB30_048459</name>
</gene>
<feature type="region of interest" description="Disordered" evidence="1">
    <location>
        <begin position="49"/>
        <end position="80"/>
    </location>
</feature>
<reference evidence="3 4" key="1">
    <citation type="journal article" date="2023" name="Plants (Basel)">
        <title>Bridging the Gap: Combining Genomics and Transcriptomics Approaches to Understand Stylosanthes scabra, an Orphan Legume from the Brazilian Caatinga.</title>
        <authorList>
            <person name="Ferreira-Neto J.R.C."/>
            <person name="da Silva M.D."/>
            <person name="Binneck E."/>
            <person name="de Melo N.F."/>
            <person name="da Silva R.H."/>
            <person name="de Melo A.L.T.M."/>
            <person name="Pandolfi V."/>
            <person name="Bustamante F.O."/>
            <person name="Brasileiro-Vidal A.C."/>
            <person name="Benko-Iseppon A.M."/>
        </authorList>
    </citation>
    <scope>NUCLEOTIDE SEQUENCE [LARGE SCALE GENOMIC DNA]</scope>
    <source>
        <tissue evidence="3">Leaves</tissue>
    </source>
</reference>
<keyword evidence="2" id="KW-0732">Signal</keyword>
<accession>A0ABU6YFA3</accession>
<proteinExistence type="predicted"/>
<sequence length="80" mass="9028">MRRQIVVLLFTLLMMLSASALNHVTANAQDIQSVQFKLRTLQTIPHAREQIIQSWGTEKRTHSHPSGPNPEGNHLPPIKP</sequence>
<name>A0ABU6YFA3_9FABA</name>
<evidence type="ECO:0000313" key="4">
    <source>
        <dbReference type="Proteomes" id="UP001341840"/>
    </source>
</evidence>
<comment type="caution">
    <text evidence="3">The sequence shown here is derived from an EMBL/GenBank/DDBJ whole genome shotgun (WGS) entry which is preliminary data.</text>
</comment>
<evidence type="ECO:0000256" key="1">
    <source>
        <dbReference type="SAM" id="MobiDB-lite"/>
    </source>
</evidence>
<keyword evidence="4" id="KW-1185">Reference proteome</keyword>
<feature type="signal peptide" evidence="2">
    <location>
        <begin position="1"/>
        <end position="20"/>
    </location>
</feature>
<protein>
    <submittedName>
        <fullName evidence="3">Uncharacterized protein</fullName>
    </submittedName>
</protein>
<dbReference type="Proteomes" id="UP001341840">
    <property type="component" value="Unassembled WGS sequence"/>
</dbReference>
<organism evidence="3 4">
    <name type="scientific">Stylosanthes scabra</name>
    <dbReference type="NCBI Taxonomy" id="79078"/>
    <lineage>
        <taxon>Eukaryota</taxon>
        <taxon>Viridiplantae</taxon>
        <taxon>Streptophyta</taxon>
        <taxon>Embryophyta</taxon>
        <taxon>Tracheophyta</taxon>
        <taxon>Spermatophyta</taxon>
        <taxon>Magnoliopsida</taxon>
        <taxon>eudicotyledons</taxon>
        <taxon>Gunneridae</taxon>
        <taxon>Pentapetalae</taxon>
        <taxon>rosids</taxon>
        <taxon>fabids</taxon>
        <taxon>Fabales</taxon>
        <taxon>Fabaceae</taxon>
        <taxon>Papilionoideae</taxon>
        <taxon>50 kb inversion clade</taxon>
        <taxon>dalbergioids sensu lato</taxon>
        <taxon>Dalbergieae</taxon>
        <taxon>Pterocarpus clade</taxon>
        <taxon>Stylosanthes</taxon>
    </lineage>
</organism>